<feature type="domain" description="CTLH" evidence="6">
    <location>
        <begin position="45"/>
        <end position="102"/>
    </location>
</feature>
<dbReference type="InterPro" id="IPR006595">
    <property type="entry name" value="CTLH_C"/>
</dbReference>
<feature type="repeat" description="WD" evidence="3">
    <location>
        <begin position="803"/>
        <end position="838"/>
    </location>
</feature>
<dbReference type="InterPro" id="IPR036322">
    <property type="entry name" value="WD40_repeat_dom_sf"/>
</dbReference>
<reference evidence="7" key="2">
    <citation type="submission" date="2025-08" db="UniProtKB">
        <authorList>
            <consortium name="Ensembl"/>
        </authorList>
    </citation>
    <scope>IDENTIFICATION</scope>
</reference>
<keyword evidence="1 3" id="KW-0853">WD repeat</keyword>
<dbReference type="SMART" id="SM00668">
    <property type="entry name" value="CTLH"/>
    <property type="match status" value="1"/>
</dbReference>
<dbReference type="Ensembl" id="ENSOMYT00000039798.2">
    <property type="protein sequence ID" value="ENSOMYP00000036465.2"/>
    <property type="gene ID" value="ENSOMYG00000016851.2"/>
</dbReference>
<sequence>MTAEEIINVKEVEIIKVILDFLNSRKLHISMLALEKESGVINGLYSDDMLFLRQLVLDGQWDEVLQFIQPLECMDTFDRKRFRYIVLKQKFLEALCVNNAMSAEDEPQHLEFTMQEAVKCLHALEEVCPSKDDYSKLCLLLTLPRLTNHAEFKDWNPSTARVHCFEEACTMVAEFIPADRKLSEAGFRASGNRLFQLLIKGVLYECCVEFCQSKATGEEITEGEVLLGVDMLCGNGCDDLDLSLLSWMQNLSHSVFSCAFEQKLLQIHVDRLVKPAKAGYADLLTPLISKLSPYPSSPLRRPQSADAYMSRSLNPALDGLSYGLSGQEKRGPGGDMAGGKGVSPMSHSFANYHTGGQMKTGCMCDVMFTVCLLPPQLHDSTEKFEEFYRQRLRVQQHLEQKQQQRQLYQQMLLEGGVKHSDQPAPGTDAMQHSLTETFLNRSIQKLEELNVGMESLEEDVQSLAQQCNGTGPSPENNNIGVVSSTPQRTAAGRGVHPPNESPVGDNGDKPKALFVAVNTLEDTQAVRAVAFHPTGALYAVGSNSKTLRVCAYPDAPLDTSGVSGMTKQPEVRFKRNKHHKGSIYCVAWSHCGKLLATGSNDKYVKVLPFSAETCNATGPDLEFSMHDGTIRDLAFMEGPESGGAILISAGAGDCNIYTTDCQRGQGLHALSGHTGHVLSLYTWGGWMIASGSQDKTVRFWDLRIPTCVRVVGTAFHGSGSPVASVAVDPSGRLLATGQEDSGCMLYDIRGGRVVQTYRPHSSDVRSVRFSPGAHYLLTGSYDTKVMVSNLQGDLTKPLPLTLVGEHGDKVIQCRWHTHDLSFLSSSADRTVTLWTHNP</sequence>
<dbReference type="PROSITE" id="PS00678">
    <property type="entry name" value="WD_REPEATS_1"/>
    <property type="match status" value="1"/>
</dbReference>
<evidence type="ECO:0000256" key="1">
    <source>
        <dbReference type="ARBA" id="ARBA00022574"/>
    </source>
</evidence>
<dbReference type="PROSITE" id="PS50294">
    <property type="entry name" value="WD_REPEATS_REGION"/>
    <property type="match status" value="1"/>
</dbReference>
<evidence type="ECO:0000313" key="8">
    <source>
        <dbReference type="Proteomes" id="UP000694395"/>
    </source>
</evidence>
<dbReference type="InterPro" id="IPR015943">
    <property type="entry name" value="WD40/YVTN_repeat-like_dom_sf"/>
</dbReference>
<feature type="compositionally biased region" description="Polar residues" evidence="5">
    <location>
        <begin position="466"/>
        <end position="488"/>
    </location>
</feature>
<keyword evidence="2" id="KW-0677">Repeat</keyword>
<feature type="coiled-coil region" evidence="4">
    <location>
        <begin position="439"/>
        <end position="466"/>
    </location>
</feature>
<accession>A0A8C7QF04</accession>
<dbReference type="SMART" id="SM00320">
    <property type="entry name" value="WD40"/>
    <property type="match status" value="7"/>
</dbReference>
<dbReference type="InterPro" id="IPR019775">
    <property type="entry name" value="WD40_repeat_CS"/>
</dbReference>
<feature type="repeat" description="WD" evidence="3">
    <location>
        <begin position="757"/>
        <end position="787"/>
    </location>
</feature>
<dbReference type="PANTHER" id="PTHR19863">
    <property type="entry name" value="NEMITIN (NEURONAL ENRICHED MAP INTERACTING PROTEIN) HOMOLOG"/>
    <property type="match status" value="1"/>
</dbReference>
<dbReference type="Gene3D" id="2.130.10.10">
    <property type="entry name" value="YVTN repeat-like/Quinoprotein amine dehydrogenase"/>
    <property type="match status" value="2"/>
</dbReference>
<dbReference type="PROSITE" id="PS50082">
    <property type="entry name" value="WD_REPEATS_2"/>
    <property type="match status" value="5"/>
</dbReference>
<dbReference type="PANTHER" id="PTHR19863:SF5">
    <property type="entry name" value="WD REPEAT-CONTAINING PROTEIN 47"/>
    <property type="match status" value="1"/>
</dbReference>
<feature type="region of interest" description="Disordered" evidence="5">
    <location>
        <begin position="466"/>
        <end position="509"/>
    </location>
</feature>
<reference evidence="7" key="1">
    <citation type="submission" date="2020-07" db="EMBL/GenBank/DDBJ databases">
        <title>A long reads based de novo assembly of the rainbow trout Arlee double haploid line genome.</title>
        <authorList>
            <person name="Gao G."/>
            <person name="Palti Y."/>
        </authorList>
    </citation>
    <scope>NUCLEOTIDE SEQUENCE [LARGE SCALE GENOMIC DNA]</scope>
</reference>
<reference evidence="7" key="3">
    <citation type="submission" date="2025-09" db="UniProtKB">
        <authorList>
            <consortium name="Ensembl"/>
        </authorList>
    </citation>
    <scope>IDENTIFICATION</scope>
</reference>
<proteinExistence type="predicted"/>
<evidence type="ECO:0000256" key="3">
    <source>
        <dbReference type="PROSITE-ProRule" id="PRU00221"/>
    </source>
</evidence>
<dbReference type="InterPro" id="IPR040067">
    <property type="entry name" value="WDR47"/>
</dbReference>
<keyword evidence="8" id="KW-1185">Reference proteome</keyword>
<name>A0A8C7QF04_ONCMY</name>
<feature type="region of interest" description="Disordered" evidence="5">
    <location>
        <begin position="323"/>
        <end position="342"/>
    </location>
</feature>
<evidence type="ECO:0000256" key="5">
    <source>
        <dbReference type="SAM" id="MobiDB-lite"/>
    </source>
</evidence>
<dbReference type="InterPro" id="IPR057749">
    <property type="entry name" value="WDR47_COR"/>
</dbReference>
<protein>
    <submittedName>
        <fullName evidence="7">WD repeat domain 47a</fullName>
    </submittedName>
</protein>
<dbReference type="PROSITE" id="PS50897">
    <property type="entry name" value="CTLH"/>
    <property type="match status" value="1"/>
</dbReference>
<feature type="repeat" description="WD" evidence="3">
    <location>
        <begin position="576"/>
        <end position="606"/>
    </location>
</feature>
<organism evidence="7 8">
    <name type="scientific">Oncorhynchus mykiss</name>
    <name type="common">Rainbow trout</name>
    <name type="synonym">Salmo gairdneri</name>
    <dbReference type="NCBI Taxonomy" id="8022"/>
    <lineage>
        <taxon>Eukaryota</taxon>
        <taxon>Metazoa</taxon>
        <taxon>Chordata</taxon>
        <taxon>Craniata</taxon>
        <taxon>Vertebrata</taxon>
        <taxon>Euteleostomi</taxon>
        <taxon>Actinopterygii</taxon>
        <taxon>Neopterygii</taxon>
        <taxon>Teleostei</taxon>
        <taxon>Protacanthopterygii</taxon>
        <taxon>Salmoniformes</taxon>
        <taxon>Salmonidae</taxon>
        <taxon>Salmoninae</taxon>
        <taxon>Oncorhynchus</taxon>
    </lineage>
</organism>
<dbReference type="Pfam" id="PF00400">
    <property type="entry name" value="WD40"/>
    <property type="match status" value="6"/>
</dbReference>
<feature type="repeat" description="WD" evidence="3">
    <location>
        <begin position="715"/>
        <end position="756"/>
    </location>
</feature>
<dbReference type="Pfam" id="PF25602">
    <property type="entry name" value="WDR47_COR"/>
    <property type="match status" value="1"/>
</dbReference>
<dbReference type="SUPFAM" id="SSF50978">
    <property type="entry name" value="WD40 repeat-like"/>
    <property type="match status" value="1"/>
</dbReference>
<dbReference type="InterPro" id="IPR006594">
    <property type="entry name" value="LisH"/>
</dbReference>
<evidence type="ECO:0000313" key="7">
    <source>
        <dbReference type="Ensembl" id="ENSOMYP00000036465.2"/>
    </source>
</evidence>
<evidence type="ECO:0000259" key="6">
    <source>
        <dbReference type="PROSITE" id="PS50897"/>
    </source>
</evidence>
<dbReference type="GeneTree" id="ENSGT00940000155561"/>
<evidence type="ECO:0000256" key="4">
    <source>
        <dbReference type="SAM" id="Coils"/>
    </source>
</evidence>
<evidence type="ECO:0000256" key="2">
    <source>
        <dbReference type="ARBA" id="ARBA00022737"/>
    </source>
</evidence>
<dbReference type="PROSITE" id="PS50896">
    <property type="entry name" value="LISH"/>
    <property type="match status" value="1"/>
</dbReference>
<keyword evidence="4" id="KW-0175">Coiled coil</keyword>
<dbReference type="AlphaFoldDB" id="A0A8C7QF04"/>
<dbReference type="CDD" id="cd00200">
    <property type="entry name" value="WD40"/>
    <property type="match status" value="1"/>
</dbReference>
<feature type="repeat" description="WD" evidence="3">
    <location>
        <begin position="670"/>
        <end position="710"/>
    </location>
</feature>
<dbReference type="InterPro" id="IPR001680">
    <property type="entry name" value="WD40_rpt"/>
</dbReference>
<dbReference type="Proteomes" id="UP000694395">
    <property type="component" value="Chromosome 28"/>
</dbReference>